<evidence type="ECO:0000259" key="16">
    <source>
        <dbReference type="PROSITE" id="PS51192"/>
    </source>
</evidence>
<keyword evidence="8 12" id="KW-0267">Excision nuclease</keyword>
<evidence type="ECO:0000256" key="6">
    <source>
        <dbReference type="ARBA" id="ARBA00022769"/>
    </source>
</evidence>
<evidence type="ECO:0000256" key="14">
    <source>
        <dbReference type="SAM" id="Coils"/>
    </source>
</evidence>
<dbReference type="InterPro" id="IPR027417">
    <property type="entry name" value="P-loop_NTPase"/>
</dbReference>
<sequence length="713" mass="80524">MRPVTDLERRVAPFKVVSDYQPSGDQPAAIEEITKRINGGVQDVVLLGATGTGKTATVAWVAEQVQRPMLVLQPNKTLAAQFANELRQLFPDNAIEYFVSYYDYYQPEAYVPQTDTYIEKDSSINEEVERLRHSATNSLLTRRDVIVVSTVSCIYGLGTPQEYVDRMLRLRVGEERDRDSILRQLVEIQYTRNDMSFTRGTFRVRGDTLEIFPVYEEHAVRIEFFGDEIERLMTLHAVTGEVITEDKELYVFPATHYVAGPERMERAINGIELELEDQLAAFERQGKLLEAQRLRMRTTYDVEMMRQVGSCSGIENYSMHMDGRTRGSAPNCLLDYFPEDYVVVVDESHVAVPQIGGMYEGDMSRKRNLVDHGFRLPSAMDNRPLRWEEFLERIGQTIYLSATPGNYELDKVTADGGRPDVVEQIIRPTGLIDPEVVIKPTKGQIDDLIHEINARVEKDERVLVTTLTKKMSEDLTDYLLDAGIRTRYLHSEVDTLRRIELLRELRMGEYDVLVGINLLREGLDLPEVSLVAILDADKEGFLRSDKSLIQTIGRAARNVSGQVHMYADKITPSMEKAIDETNRRRAKQVAYNKAAGVDPQPLRKKIADITEMLAREDENTQALLETWAGTAAKGRAGGVKARQPVPGLSKAAAGQHGADIAGMPSSDLAQLIQELTDQMKNAAAELQFEVAARMRDEISDLKKELRQMMEATK</sequence>
<evidence type="ECO:0000259" key="15">
    <source>
        <dbReference type="PROSITE" id="PS50151"/>
    </source>
</evidence>
<dbReference type="InterPro" id="IPR001650">
    <property type="entry name" value="Helicase_C-like"/>
</dbReference>
<keyword evidence="12 13" id="KW-0742">SOS response</keyword>
<evidence type="ECO:0000256" key="8">
    <source>
        <dbReference type="ARBA" id="ARBA00022881"/>
    </source>
</evidence>
<dbReference type="SUPFAM" id="SSF52540">
    <property type="entry name" value="P-loop containing nucleoside triphosphate hydrolases"/>
    <property type="match status" value="2"/>
</dbReference>
<keyword evidence="14" id="KW-0175">Coiled coil</keyword>
<evidence type="ECO:0000256" key="7">
    <source>
        <dbReference type="ARBA" id="ARBA00022840"/>
    </source>
</evidence>
<name>A0ABP8YLE4_9ACTN</name>
<dbReference type="InterPro" id="IPR036876">
    <property type="entry name" value="UVR_dom_sf"/>
</dbReference>
<comment type="similarity">
    <text evidence="2 12 13">Belongs to the UvrB family.</text>
</comment>
<dbReference type="Proteomes" id="UP001499882">
    <property type="component" value="Unassembled WGS sequence"/>
</dbReference>
<dbReference type="InterPro" id="IPR014001">
    <property type="entry name" value="Helicase_ATP-bd"/>
</dbReference>
<dbReference type="NCBIfam" id="NF003673">
    <property type="entry name" value="PRK05298.1"/>
    <property type="match status" value="1"/>
</dbReference>
<dbReference type="PANTHER" id="PTHR24029">
    <property type="entry name" value="UVRABC SYSTEM PROTEIN B"/>
    <property type="match status" value="1"/>
</dbReference>
<evidence type="ECO:0000256" key="13">
    <source>
        <dbReference type="RuleBase" id="RU003587"/>
    </source>
</evidence>
<comment type="domain">
    <text evidence="12">The beta-hairpin motif is involved in DNA binding.</text>
</comment>
<evidence type="ECO:0000256" key="12">
    <source>
        <dbReference type="HAMAP-Rule" id="MF_00204"/>
    </source>
</evidence>
<dbReference type="SMART" id="SM00487">
    <property type="entry name" value="DEXDc"/>
    <property type="match status" value="1"/>
</dbReference>
<dbReference type="HAMAP" id="MF_00204">
    <property type="entry name" value="UvrB"/>
    <property type="match status" value="1"/>
</dbReference>
<keyword evidence="4 12" id="KW-0547">Nucleotide-binding</keyword>
<evidence type="ECO:0000256" key="10">
    <source>
        <dbReference type="ARBA" id="ARBA00026033"/>
    </source>
</evidence>
<dbReference type="InterPro" id="IPR041471">
    <property type="entry name" value="UvrB_inter"/>
</dbReference>
<dbReference type="InterPro" id="IPR001943">
    <property type="entry name" value="UVR_dom"/>
</dbReference>
<evidence type="ECO:0000256" key="11">
    <source>
        <dbReference type="ARBA" id="ARBA00029504"/>
    </source>
</evidence>
<proteinExistence type="inferred from homology"/>
<evidence type="ECO:0000259" key="17">
    <source>
        <dbReference type="PROSITE" id="PS51194"/>
    </source>
</evidence>
<dbReference type="NCBIfam" id="TIGR00631">
    <property type="entry name" value="uvrb"/>
    <property type="match status" value="1"/>
</dbReference>
<keyword evidence="19" id="KW-1185">Reference proteome</keyword>
<dbReference type="PANTHER" id="PTHR24029:SF0">
    <property type="entry name" value="UVRABC SYSTEM PROTEIN B"/>
    <property type="match status" value="1"/>
</dbReference>
<dbReference type="RefSeq" id="WP_345525605.1">
    <property type="nucleotide sequence ID" value="NZ_BAABKN010000006.1"/>
</dbReference>
<dbReference type="InterPro" id="IPR006935">
    <property type="entry name" value="Helicase/UvrB_N"/>
</dbReference>
<dbReference type="Pfam" id="PF17757">
    <property type="entry name" value="UvrB_inter"/>
    <property type="match status" value="1"/>
</dbReference>
<dbReference type="Pfam" id="PF12344">
    <property type="entry name" value="UvrB"/>
    <property type="match status" value="1"/>
</dbReference>
<dbReference type="PROSITE" id="PS51192">
    <property type="entry name" value="HELICASE_ATP_BIND_1"/>
    <property type="match status" value="1"/>
</dbReference>
<dbReference type="Pfam" id="PF04851">
    <property type="entry name" value="ResIII"/>
    <property type="match status" value="1"/>
</dbReference>
<comment type="subcellular location">
    <subcellularLocation>
        <location evidence="1 12 13">Cytoplasm</location>
    </subcellularLocation>
</comment>
<accession>A0ABP8YLE4</accession>
<dbReference type="Pfam" id="PF00271">
    <property type="entry name" value="Helicase_C"/>
    <property type="match status" value="1"/>
</dbReference>
<dbReference type="PROSITE" id="PS51194">
    <property type="entry name" value="HELICASE_CTER"/>
    <property type="match status" value="1"/>
</dbReference>
<reference evidence="19" key="1">
    <citation type="journal article" date="2019" name="Int. J. Syst. Evol. Microbiol.">
        <title>The Global Catalogue of Microorganisms (GCM) 10K type strain sequencing project: providing services to taxonomists for standard genome sequencing and annotation.</title>
        <authorList>
            <consortium name="The Broad Institute Genomics Platform"/>
            <consortium name="The Broad Institute Genome Sequencing Center for Infectious Disease"/>
            <person name="Wu L."/>
            <person name="Ma J."/>
        </authorList>
    </citation>
    <scope>NUCLEOTIDE SEQUENCE [LARGE SCALE GENOMIC DNA]</scope>
    <source>
        <strain evidence="19">JCM 18532</strain>
    </source>
</reference>
<evidence type="ECO:0000256" key="1">
    <source>
        <dbReference type="ARBA" id="ARBA00004496"/>
    </source>
</evidence>
<keyword evidence="5 12" id="KW-0227">DNA damage</keyword>
<dbReference type="SMART" id="SM00490">
    <property type="entry name" value="HELICc"/>
    <property type="match status" value="1"/>
</dbReference>
<dbReference type="EMBL" id="BAABKN010000006">
    <property type="protein sequence ID" value="GAA4729310.1"/>
    <property type="molecule type" value="Genomic_DNA"/>
</dbReference>
<dbReference type="CDD" id="cd17916">
    <property type="entry name" value="DEXHc_UvrB"/>
    <property type="match status" value="1"/>
</dbReference>
<dbReference type="SUPFAM" id="SSF46600">
    <property type="entry name" value="C-terminal UvrC-binding domain of UvrB"/>
    <property type="match status" value="1"/>
</dbReference>
<evidence type="ECO:0000256" key="2">
    <source>
        <dbReference type="ARBA" id="ARBA00008533"/>
    </source>
</evidence>
<evidence type="ECO:0000313" key="18">
    <source>
        <dbReference type="EMBL" id="GAA4729310.1"/>
    </source>
</evidence>
<evidence type="ECO:0000256" key="5">
    <source>
        <dbReference type="ARBA" id="ARBA00022763"/>
    </source>
</evidence>
<feature type="domain" description="Helicase ATP-binding" evidence="16">
    <location>
        <begin position="35"/>
        <end position="168"/>
    </location>
</feature>
<dbReference type="InterPro" id="IPR024759">
    <property type="entry name" value="UvrB_YAD/RRR_dom"/>
</dbReference>
<evidence type="ECO:0000256" key="3">
    <source>
        <dbReference type="ARBA" id="ARBA00022490"/>
    </source>
</evidence>
<dbReference type="Gene3D" id="4.10.860.10">
    <property type="entry name" value="UVR domain"/>
    <property type="match status" value="1"/>
</dbReference>
<feature type="short sequence motif" description="Beta-hairpin" evidence="12">
    <location>
        <begin position="101"/>
        <end position="124"/>
    </location>
</feature>
<evidence type="ECO:0000256" key="4">
    <source>
        <dbReference type="ARBA" id="ARBA00022741"/>
    </source>
</evidence>
<feature type="coiled-coil region" evidence="14">
    <location>
        <begin position="665"/>
        <end position="711"/>
    </location>
</feature>
<keyword evidence="9 12" id="KW-0234">DNA repair</keyword>
<organism evidence="18 19">
    <name type="scientific">Nocardioides endophyticus</name>
    <dbReference type="NCBI Taxonomy" id="1353775"/>
    <lineage>
        <taxon>Bacteria</taxon>
        <taxon>Bacillati</taxon>
        <taxon>Actinomycetota</taxon>
        <taxon>Actinomycetes</taxon>
        <taxon>Propionibacteriales</taxon>
        <taxon>Nocardioidaceae</taxon>
        <taxon>Nocardioides</taxon>
    </lineage>
</organism>
<dbReference type="PROSITE" id="PS50151">
    <property type="entry name" value="UVR"/>
    <property type="match status" value="1"/>
</dbReference>
<dbReference type="Pfam" id="PF02151">
    <property type="entry name" value="UVR"/>
    <property type="match status" value="1"/>
</dbReference>
<dbReference type="InterPro" id="IPR004807">
    <property type="entry name" value="UvrB"/>
</dbReference>
<feature type="domain" description="Helicase C-terminal" evidence="17">
    <location>
        <begin position="444"/>
        <end position="610"/>
    </location>
</feature>
<evidence type="ECO:0000256" key="9">
    <source>
        <dbReference type="ARBA" id="ARBA00023204"/>
    </source>
</evidence>
<gene>
    <name evidence="12 18" type="primary">uvrB</name>
    <name evidence="18" type="ORF">GCM10023350_10760</name>
</gene>
<dbReference type="Gene3D" id="3.40.50.300">
    <property type="entry name" value="P-loop containing nucleotide triphosphate hydrolases"/>
    <property type="match status" value="3"/>
</dbReference>
<comment type="caution">
    <text evidence="18">The sequence shown here is derived from an EMBL/GenBank/DDBJ whole genome shotgun (WGS) entry which is preliminary data.</text>
</comment>
<comment type="subunit">
    <text evidence="10 12 13">Forms a heterotetramer with UvrA during the search for lesions. Interacts with UvrC in an incision complex.</text>
</comment>
<feature type="domain" description="UVR" evidence="15">
    <location>
        <begin position="669"/>
        <end position="704"/>
    </location>
</feature>
<evidence type="ECO:0000313" key="19">
    <source>
        <dbReference type="Proteomes" id="UP001499882"/>
    </source>
</evidence>
<comment type="function">
    <text evidence="12">The UvrABC repair system catalyzes the recognition and processing of DNA lesions. A damage recognition complex composed of 2 UvrA and 2 UvrB subunits scans DNA for abnormalities. Upon binding of the UvrA(2)B(2) complex to a putative damaged site, the DNA wraps around one UvrB monomer. DNA wrap is dependent on ATP binding by UvrB and probably causes local melting of the DNA helix, facilitating insertion of UvrB beta-hairpin between the DNA strands. Then UvrB probes one DNA strand for the presence of a lesion. If a lesion is found the UvrA subunits dissociate and the UvrB-DNA preincision complex is formed. This complex is subsequently bound by UvrC and the second UvrB is released. If no lesion is found, the DNA wraps around the other UvrB subunit that will check the other stand for damage.</text>
</comment>
<keyword evidence="6 12" id="KW-0228">DNA excision</keyword>
<dbReference type="CDD" id="cd18790">
    <property type="entry name" value="SF2_C_UvrB"/>
    <property type="match status" value="1"/>
</dbReference>
<keyword evidence="7 12" id="KW-0067">ATP-binding</keyword>
<keyword evidence="3 12" id="KW-0963">Cytoplasm</keyword>
<protein>
    <recommendedName>
        <fullName evidence="11 12">UvrABC system protein B</fullName>
        <shortName evidence="12">Protein UvrB</shortName>
    </recommendedName>
    <alternativeName>
        <fullName evidence="12">Excinuclease ABC subunit B</fullName>
    </alternativeName>
</protein>
<feature type="binding site" evidence="12">
    <location>
        <begin position="48"/>
        <end position="55"/>
    </location>
    <ligand>
        <name>ATP</name>
        <dbReference type="ChEBI" id="CHEBI:30616"/>
    </ligand>
</feature>